<dbReference type="GO" id="GO:0006529">
    <property type="term" value="P:asparagine biosynthetic process"/>
    <property type="evidence" value="ECO:0007669"/>
    <property type="project" value="UniProtKB-KW"/>
</dbReference>
<gene>
    <name evidence="12" type="ORF">THERU_04020</name>
</gene>
<comment type="similarity">
    <text evidence="2">Belongs to the asparagine synthetase family.</text>
</comment>
<evidence type="ECO:0000256" key="5">
    <source>
        <dbReference type="ARBA" id="ARBA00022840"/>
    </source>
</evidence>
<dbReference type="PATRIC" id="fig|75906.3.peg.780"/>
<dbReference type="InterPro" id="IPR001962">
    <property type="entry name" value="Asn_synthase"/>
</dbReference>
<evidence type="ECO:0000256" key="2">
    <source>
        <dbReference type="ARBA" id="ARBA00005752"/>
    </source>
</evidence>
<evidence type="ECO:0000256" key="4">
    <source>
        <dbReference type="ARBA" id="ARBA00022741"/>
    </source>
</evidence>
<keyword evidence="8" id="KW-0028">Amino-acid biosynthesis</keyword>
<evidence type="ECO:0000256" key="9">
    <source>
        <dbReference type="PIRSR" id="PIRSR001589-2"/>
    </source>
</evidence>
<feature type="site" description="Important for beta-aspartyl-AMP intermediate formation" evidence="10">
    <location>
        <position position="374"/>
    </location>
</feature>
<feature type="binding site" evidence="9">
    <location>
        <position position="102"/>
    </location>
    <ligand>
        <name>L-glutamine</name>
        <dbReference type="ChEBI" id="CHEBI:58359"/>
    </ligand>
</feature>
<dbReference type="Pfam" id="PF13537">
    <property type="entry name" value="GATase_7"/>
    <property type="match status" value="1"/>
</dbReference>
<dbReference type="EMBL" id="CP007028">
    <property type="protein sequence ID" value="AHE95985.1"/>
    <property type="molecule type" value="Genomic_DNA"/>
</dbReference>
<evidence type="ECO:0000256" key="6">
    <source>
        <dbReference type="ARBA" id="ARBA00022962"/>
    </source>
</evidence>
<evidence type="ECO:0000256" key="10">
    <source>
        <dbReference type="PIRSR" id="PIRSR001589-3"/>
    </source>
</evidence>
<dbReference type="PANTHER" id="PTHR43284:SF1">
    <property type="entry name" value="ASPARAGINE SYNTHETASE"/>
    <property type="match status" value="1"/>
</dbReference>
<evidence type="ECO:0000313" key="12">
    <source>
        <dbReference type="EMBL" id="AHE95985.1"/>
    </source>
</evidence>
<dbReference type="STRING" id="75906.THERU_04020"/>
<dbReference type="InterPro" id="IPR006426">
    <property type="entry name" value="Asn_synth_AEB"/>
</dbReference>
<dbReference type="RefSeq" id="WP_025305980.1">
    <property type="nucleotide sequence ID" value="NZ_CP007028.1"/>
</dbReference>
<evidence type="ECO:0000256" key="7">
    <source>
        <dbReference type="ARBA" id="ARBA00048741"/>
    </source>
</evidence>
<dbReference type="PROSITE" id="PS51278">
    <property type="entry name" value="GATASE_TYPE_2"/>
    <property type="match status" value="1"/>
</dbReference>
<feature type="binding site" evidence="9">
    <location>
        <position position="299"/>
    </location>
    <ligand>
        <name>ATP</name>
        <dbReference type="ChEBI" id="CHEBI:30616"/>
    </ligand>
</feature>
<dbReference type="CDD" id="cd00712">
    <property type="entry name" value="AsnB"/>
    <property type="match status" value="1"/>
</dbReference>
<name>W0DGH5_9AQUI</name>
<dbReference type="EC" id="6.3.5.4" evidence="3"/>
<dbReference type="SUPFAM" id="SSF56235">
    <property type="entry name" value="N-terminal nucleophile aminohydrolases (Ntn hydrolases)"/>
    <property type="match status" value="1"/>
</dbReference>
<sequence>MCRIVGFIDFNFNNFYSLEETITLMRDTLIHGGPDDAGIFIDKDFPVALGHRRLSILDLSSLGHQPMEFENLVITYNGEVYNFKEIRKELEKEGYKFISNSDTEVILKAFHRWGFSAVHKFRGMFAFALWDKKDKKLILCRDRIGVKPLYYYYKNGLFMFASELKAFHKHSKFEKNLNLTGLSLYLKYGYIPAPYSIFENVHKLKPGHFLVLDQKGNIEEFPYWKVEDYFLKGKEEKDKWLKRSEEELAQELEEILTESFKLRLVSDVPVGMFLSGGIDSSTVCALLSKEGIKLKTFTIGFYEKEYNEAEYAKKVAEYFGTEHTELYCTPKEAFEIIPKLPEIYDEPFGDSSAIPTYLVSRLARSQVKVSLSADGGDEQFCGYTRYWLITDRIAKLSKIPFSNLLANTLDLIHPDLALKLYNAFKPILPKYTNFRDKYIKLRNVLKAKDVMEQYDLAVSYFLVEDLKPLGIGSSEKKDLKDWALVDELDPLASMMLLDLKTYLPDDILVKVDRATMSVALEGREPFLDHKIVEWTSQLPVEFKYKNGISKYLLRKVLYKYIPKELVERPKQGFGVPIYEWFKGELKGLYKEYLDVERIKKEGLFNHVEVKRLLEDFLSDRGVNHNKLWLLFVFETWRNKWL</sequence>
<dbReference type="SUPFAM" id="SSF52402">
    <property type="entry name" value="Adenine nucleotide alpha hydrolases-like"/>
    <property type="match status" value="1"/>
</dbReference>
<dbReference type="InterPro" id="IPR029055">
    <property type="entry name" value="Ntn_hydrolases_N"/>
</dbReference>
<dbReference type="Proteomes" id="UP000018914">
    <property type="component" value="Chromosome"/>
</dbReference>
<reference evidence="12 13" key="1">
    <citation type="submission" date="2013-12" db="EMBL/GenBank/DDBJ databases">
        <authorList>
            <consortium name="DOE Joint Genome Institute"/>
            <person name="Eisen J."/>
            <person name="Huntemann M."/>
            <person name="Han J."/>
            <person name="Chen A."/>
            <person name="Kyrpides N."/>
            <person name="Mavromatis K."/>
            <person name="Markowitz V."/>
            <person name="Palaniappan K."/>
            <person name="Ivanova N."/>
            <person name="Schaumberg A."/>
            <person name="Pati A."/>
            <person name="Liolios K."/>
            <person name="Nordberg H.P."/>
            <person name="Cantor M.N."/>
            <person name="Hua S.X."/>
            <person name="Woyke T."/>
        </authorList>
    </citation>
    <scope>NUCLEOTIDE SEQUENCE [LARGE SCALE GENOMIC DNA]</scope>
    <source>
        <strain evidence="12 13">DSM 23557</strain>
    </source>
</reference>
<keyword evidence="6 8" id="KW-0315">Glutamine amidotransferase</keyword>
<protein>
    <recommendedName>
        <fullName evidence="3">asparagine synthase (glutamine-hydrolyzing)</fullName>
        <ecNumber evidence="3">6.3.5.4</ecNumber>
    </recommendedName>
</protein>
<evidence type="ECO:0000256" key="8">
    <source>
        <dbReference type="PIRSR" id="PIRSR001589-1"/>
    </source>
</evidence>
<dbReference type="eggNOG" id="COG0367">
    <property type="taxonomic scope" value="Bacteria"/>
</dbReference>
<dbReference type="Gene3D" id="3.60.20.10">
    <property type="entry name" value="Glutamine Phosphoribosylpyrophosphate, subunit 1, domain 1"/>
    <property type="match status" value="1"/>
</dbReference>
<dbReference type="Gene3D" id="3.40.50.620">
    <property type="entry name" value="HUPs"/>
    <property type="match status" value="1"/>
</dbReference>
<evidence type="ECO:0000256" key="3">
    <source>
        <dbReference type="ARBA" id="ARBA00012737"/>
    </source>
</evidence>
<evidence type="ECO:0000259" key="11">
    <source>
        <dbReference type="PROSITE" id="PS51278"/>
    </source>
</evidence>
<dbReference type="InterPro" id="IPR017932">
    <property type="entry name" value="GATase_2_dom"/>
</dbReference>
<dbReference type="AlphaFoldDB" id="W0DGH5"/>
<dbReference type="KEGG" id="trd:THERU_04020"/>
<feature type="domain" description="Glutamine amidotransferase type-2" evidence="11">
    <location>
        <begin position="2"/>
        <end position="215"/>
    </location>
</feature>
<dbReference type="NCBIfam" id="TIGR01536">
    <property type="entry name" value="asn_synth_AEB"/>
    <property type="match status" value="1"/>
</dbReference>
<proteinExistence type="inferred from homology"/>
<dbReference type="HOGENOM" id="CLU_014658_3_1_0"/>
<comment type="pathway">
    <text evidence="1">Amino-acid biosynthesis; L-asparagine biosynthesis; L-asparagine from L-aspartate (L-Gln route): step 1/1.</text>
</comment>
<accession>W0DGH5</accession>
<dbReference type="GO" id="GO:0005829">
    <property type="term" value="C:cytosol"/>
    <property type="evidence" value="ECO:0007669"/>
    <property type="project" value="TreeGrafter"/>
</dbReference>
<comment type="catalytic activity">
    <reaction evidence="7">
        <text>L-aspartate + L-glutamine + ATP + H2O = L-asparagine + L-glutamate + AMP + diphosphate + H(+)</text>
        <dbReference type="Rhea" id="RHEA:12228"/>
        <dbReference type="ChEBI" id="CHEBI:15377"/>
        <dbReference type="ChEBI" id="CHEBI:15378"/>
        <dbReference type="ChEBI" id="CHEBI:29985"/>
        <dbReference type="ChEBI" id="CHEBI:29991"/>
        <dbReference type="ChEBI" id="CHEBI:30616"/>
        <dbReference type="ChEBI" id="CHEBI:33019"/>
        <dbReference type="ChEBI" id="CHEBI:58048"/>
        <dbReference type="ChEBI" id="CHEBI:58359"/>
        <dbReference type="ChEBI" id="CHEBI:456215"/>
        <dbReference type="EC" id="6.3.5.4"/>
    </reaction>
</comment>
<organism evidence="13">
    <name type="scientific">Thermocrinis ruber</name>
    <dbReference type="NCBI Taxonomy" id="75906"/>
    <lineage>
        <taxon>Bacteria</taxon>
        <taxon>Pseudomonadati</taxon>
        <taxon>Aquificota</taxon>
        <taxon>Aquificia</taxon>
        <taxon>Aquificales</taxon>
        <taxon>Aquificaceae</taxon>
        <taxon>Thermocrinis</taxon>
    </lineage>
</organism>
<dbReference type="OrthoDB" id="9763290at2"/>
<dbReference type="InterPro" id="IPR014729">
    <property type="entry name" value="Rossmann-like_a/b/a_fold"/>
</dbReference>
<dbReference type="PIRSF" id="PIRSF001589">
    <property type="entry name" value="Asn_synthetase_glu-h"/>
    <property type="match status" value="1"/>
</dbReference>
<feature type="active site" description="For GATase activity" evidence="8">
    <location>
        <position position="2"/>
    </location>
</feature>
<keyword evidence="5 9" id="KW-0067">ATP-binding</keyword>
<keyword evidence="4 9" id="KW-0547">Nucleotide-binding</keyword>
<evidence type="ECO:0000256" key="1">
    <source>
        <dbReference type="ARBA" id="ARBA00005187"/>
    </source>
</evidence>
<dbReference type="Pfam" id="PF00733">
    <property type="entry name" value="Asn_synthase"/>
    <property type="match status" value="1"/>
</dbReference>
<dbReference type="InterPro" id="IPR051786">
    <property type="entry name" value="ASN_synthetase/amidase"/>
</dbReference>
<keyword evidence="8" id="KW-0061">Asparagine biosynthesis</keyword>
<dbReference type="CDD" id="cd01991">
    <property type="entry name" value="Asn_synthase_B_C"/>
    <property type="match status" value="1"/>
</dbReference>
<dbReference type="GO" id="GO:0004066">
    <property type="term" value="F:asparagine synthase (glutamine-hydrolyzing) activity"/>
    <property type="evidence" value="ECO:0007669"/>
    <property type="project" value="UniProtKB-EC"/>
</dbReference>
<dbReference type="GO" id="GO:0005524">
    <property type="term" value="F:ATP binding"/>
    <property type="evidence" value="ECO:0007669"/>
    <property type="project" value="UniProtKB-KW"/>
</dbReference>
<keyword evidence="13" id="KW-1185">Reference proteome</keyword>
<dbReference type="InterPro" id="IPR033738">
    <property type="entry name" value="AsnB_N"/>
</dbReference>
<evidence type="ECO:0000313" key="13">
    <source>
        <dbReference type="Proteomes" id="UP000018914"/>
    </source>
</evidence>
<dbReference type="PANTHER" id="PTHR43284">
    <property type="entry name" value="ASPARAGINE SYNTHETASE (GLUTAMINE-HYDROLYZING)"/>
    <property type="match status" value="1"/>
</dbReference>